<dbReference type="InterPro" id="IPR029063">
    <property type="entry name" value="SAM-dependent_MTases_sf"/>
</dbReference>
<keyword evidence="3" id="KW-0804">Transcription</keyword>
<name>A0ABN1G9J7_9BACI</name>
<dbReference type="PROSITE" id="PS50937">
    <property type="entry name" value="HTH_MERR_2"/>
    <property type="match status" value="1"/>
</dbReference>
<dbReference type="Pfam" id="PF13649">
    <property type="entry name" value="Methyltransf_25"/>
    <property type="match status" value="1"/>
</dbReference>
<keyword evidence="1" id="KW-0805">Transcription regulation</keyword>
<dbReference type="Gene3D" id="3.40.50.150">
    <property type="entry name" value="Vaccinia Virus protein VP39"/>
    <property type="match status" value="1"/>
</dbReference>
<dbReference type="Gene3D" id="1.10.1660.10">
    <property type="match status" value="1"/>
</dbReference>
<evidence type="ECO:0000259" key="4">
    <source>
        <dbReference type="PROSITE" id="PS50937"/>
    </source>
</evidence>
<dbReference type="InterPro" id="IPR000551">
    <property type="entry name" value="MerR-type_HTH_dom"/>
</dbReference>
<dbReference type="EMBL" id="BAAADS010000018">
    <property type="protein sequence ID" value="GAA0606825.1"/>
    <property type="molecule type" value="Genomic_DNA"/>
</dbReference>
<dbReference type="InterPro" id="IPR009061">
    <property type="entry name" value="DNA-bd_dom_put_sf"/>
</dbReference>
<dbReference type="PANTHER" id="PTHR30204">
    <property type="entry name" value="REDOX-CYCLING DRUG-SENSING TRANSCRIPTIONAL ACTIVATOR SOXR"/>
    <property type="match status" value="1"/>
</dbReference>
<accession>A0ABN1G9J7</accession>
<protein>
    <recommendedName>
        <fullName evidence="4">HTH merR-type domain-containing protein</fullName>
    </recommendedName>
</protein>
<evidence type="ECO:0000256" key="3">
    <source>
        <dbReference type="ARBA" id="ARBA00023163"/>
    </source>
</evidence>
<reference evidence="5 6" key="1">
    <citation type="journal article" date="2019" name="Int. J. Syst. Evol. Microbiol.">
        <title>The Global Catalogue of Microorganisms (GCM) 10K type strain sequencing project: providing services to taxonomists for standard genome sequencing and annotation.</title>
        <authorList>
            <consortium name="The Broad Institute Genomics Platform"/>
            <consortium name="The Broad Institute Genome Sequencing Center for Infectious Disease"/>
            <person name="Wu L."/>
            <person name="Ma J."/>
        </authorList>
    </citation>
    <scope>NUCLEOTIDE SEQUENCE [LARGE SCALE GENOMIC DNA]</scope>
    <source>
        <strain evidence="5 6">JCM 15395</strain>
    </source>
</reference>
<dbReference type="SUPFAM" id="SSF46955">
    <property type="entry name" value="Putative DNA-binding domain"/>
    <property type="match status" value="1"/>
</dbReference>
<dbReference type="RefSeq" id="WP_343813625.1">
    <property type="nucleotide sequence ID" value="NZ_BAAADS010000018.1"/>
</dbReference>
<dbReference type="InterPro" id="IPR047057">
    <property type="entry name" value="MerR_fam"/>
</dbReference>
<keyword evidence="6" id="KW-1185">Reference proteome</keyword>
<dbReference type="Pfam" id="PF13411">
    <property type="entry name" value="MerR_1"/>
    <property type="match status" value="1"/>
</dbReference>
<dbReference type="InterPro" id="IPR041698">
    <property type="entry name" value="Methyltransf_25"/>
</dbReference>
<dbReference type="Proteomes" id="UP001500866">
    <property type="component" value="Unassembled WGS sequence"/>
</dbReference>
<dbReference type="PANTHER" id="PTHR30204:SF94">
    <property type="entry name" value="HEAVY METAL-DEPENDENT TRANSCRIPTIONAL REGULATOR HI_0293-RELATED"/>
    <property type="match status" value="1"/>
</dbReference>
<dbReference type="CDD" id="cd02440">
    <property type="entry name" value="AdoMet_MTases"/>
    <property type="match status" value="1"/>
</dbReference>
<organism evidence="5 6">
    <name type="scientific">Virgibacillus siamensis</name>
    <dbReference type="NCBI Taxonomy" id="480071"/>
    <lineage>
        <taxon>Bacteria</taxon>
        <taxon>Bacillati</taxon>
        <taxon>Bacillota</taxon>
        <taxon>Bacilli</taxon>
        <taxon>Bacillales</taxon>
        <taxon>Bacillaceae</taxon>
        <taxon>Virgibacillus</taxon>
    </lineage>
</organism>
<dbReference type="CDD" id="cd01106">
    <property type="entry name" value="HTH_TipAL-Mta"/>
    <property type="match status" value="1"/>
</dbReference>
<dbReference type="SMART" id="SM00422">
    <property type="entry name" value="HTH_MERR"/>
    <property type="match status" value="1"/>
</dbReference>
<evidence type="ECO:0000256" key="2">
    <source>
        <dbReference type="ARBA" id="ARBA00023125"/>
    </source>
</evidence>
<comment type="caution">
    <text evidence="5">The sequence shown here is derived from an EMBL/GenBank/DDBJ whole genome shotgun (WGS) entry which is preliminary data.</text>
</comment>
<keyword evidence="2" id="KW-0238">DNA-binding</keyword>
<feature type="domain" description="HTH merR-type" evidence="4">
    <location>
        <begin position="1"/>
        <end position="69"/>
    </location>
</feature>
<evidence type="ECO:0000313" key="5">
    <source>
        <dbReference type="EMBL" id="GAA0606825.1"/>
    </source>
</evidence>
<gene>
    <name evidence="5" type="ORF">GCM10009001_25100</name>
</gene>
<evidence type="ECO:0000313" key="6">
    <source>
        <dbReference type="Proteomes" id="UP001500866"/>
    </source>
</evidence>
<sequence length="346" mass="39816">MHIKDVATQLNTTARSIRYYEQKGLITPKKETQNDYRTFTDTDILRLGTILALREVGMSVEKIKHVLHNPNMSMNDYLNIQRSALFEKWMEMKDMIRTIDKMIAQTADGHYSASEIFGLSQHLKNLKGLRKNWEDKWNFDKQAFDYDQNIKMAGYRFNVHQDYEKALSKAADMMNLENNDMCADVGVGTGNLGARFLHQGVGVIGIDQSEEMLKVCREKHPDIETRKGHFLALPLLDQQVDAVVSSYALHHISDSEKILALEEMSRVLTDDGQICIVDLMFLNEAHRSQVINRFQAEGNTEAIYAIDDEFYADQSKLTDWLKTNNYTVKTNQFNDILSMIYAVKKP</sequence>
<evidence type="ECO:0000256" key="1">
    <source>
        <dbReference type="ARBA" id="ARBA00023015"/>
    </source>
</evidence>
<proteinExistence type="predicted"/>
<dbReference type="SUPFAM" id="SSF53335">
    <property type="entry name" value="S-adenosyl-L-methionine-dependent methyltransferases"/>
    <property type="match status" value="1"/>
</dbReference>